<dbReference type="Pfam" id="PF01209">
    <property type="entry name" value="Ubie_methyltran"/>
    <property type="match status" value="1"/>
</dbReference>
<protein>
    <recommendedName>
        <fullName evidence="3">S-adenosyl-L-methionine-dependent methyltransferase</fullName>
    </recommendedName>
</protein>
<reference evidence="1" key="1">
    <citation type="submission" date="2014-09" db="EMBL/GenBank/DDBJ databases">
        <title>Genome sequence of the luminous mushroom Mycena chlorophos for searching fungal bioluminescence genes.</title>
        <authorList>
            <person name="Tanaka Y."/>
            <person name="Kasuga D."/>
            <person name="Oba Y."/>
            <person name="Hase S."/>
            <person name="Sato K."/>
            <person name="Oba Y."/>
            <person name="Sakakibara Y."/>
        </authorList>
    </citation>
    <scope>NUCLEOTIDE SEQUENCE</scope>
</reference>
<name>A0ABQ0M0R3_MYCCL</name>
<dbReference type="Gene3D" id="3.40.50.150">
    <property type="entry name" value="Vaccinia Virus protein VP39"/>
    <property type="match status" value="1"/>
</dbReference>
<dbReference type="SUPFAM" id="SSF53335">
    <property type="entry name" value="S-adenosyl-L-methionine-dependent methyltransferases"/>
    <property type="match status" value="1"/>
</dbReference>
<proteinExistence type="predicted"/>
<evidence type="ECO:0008006" key="3">
    <source>
        <dbReference type="Google" id="ProtNLM"/>
    </source>
</evidence>
<dbReference type="PANTHER" id="PTHR43591:SF24">
    <property type="entry name" value="2-METHOXY-6-POLYPRENYL-1,4-BENZOQUINOL METHYLASE, MITOCHONDRIAL"/>
    <property type="match status" value="1"/>
</dbReference>
<dbReference type="InterPro" id="IPR029063">
    <property type="entry name" value="SAM-dependent_MTases_sf"/>
</dbReference>
<dbReference type="EMBL" id="DF849355">
    <property type="protein sequence ID" value="GAT56860.1"/>
    <property type="molecule type" value="Genomic_DNA"/>
</dbReference>
<keyword evidence="2" id="KW-1185">Reference proteome</keyword>
<dbReference type="Proteomes" id="UP000815677">
    <property type="component" value="Unassembled WGS sequence"/>
</dbReference>
<organism evidence="1 2">
    <name type="scientific">Mycena chlorophos</name>
    <name type="common">Agaric fungus</name>
    <name type="synonym">Agaricus chlorophos</name>
    <dbReference type="NCBI Taxonomy" id="658473"/>
    <lineage>
        <taxon>Eukaryota</taxon>
        <taxon>Fungi</taxon>
        <taxon>Dikarya</taxon>
        <taxon>Basidiomycota</taxon>
        <taxon>Agaricomycotina</taxon>
        <taxon>Agaricomycetes</taxon>
        <taxon>Agaricomycetidae</taxon>
        <taxon>Agaricales</taxon>
        <taxon>Marasmiineae</taxon>
        <taxon>Mycenaceae</taxon>
        <taxon>Mycena</taxon>
    </lineage>
</organism>
<gene>
    <name evidence="1" type="ORF">MCHLO_13457</name>
</gene>
<dbReference type="PANTHER" id="PTHR43591">
    <property type="entry name" value="METHYLTRANSFERASE"/>
    <property type="match status" value="1"/>
</dbReference>
<accession>A0ABQ0M0R3</accession>
<sequence>MEGITGVPARAMLVQAGLIPNPPSGALILDNACGGGVVARHLHTALAVESGFEGKLICGDLEEAMVQKTKQLVAEEGWPNTEAMVVDAQAPPFPDNHFTHVVMNFGLQVIPDNPLVLRETYRILRRGGTLGTTTWSEPGWLPTMLAGIPGYTTPPILNASTGPAASKPALEKLLLDAGFPLEAISVTEIVSEHVDEVPRFTKGLRQMFGAALSSEDGDTWEKYMKETYGEGEFRLIWKSLVATAIKPAAP</sequence>
<evidence type="ECO:0000313" key="2">
    <source>
        <dbReference type="Proteomes" id="UP000815677"/>
    </source>
</evidence>
<evidence type="ECO:0000313" key="1">
    <source>
        <dbReference type="EMBL" id="GAT56860.1"/>
    </source>
</evidence>
<dbReference type="CDD" id="cd02440">
    <property type="entry name" value="AdoMet_MTases"/>
    <property type="match status" value="1"/>
</dbReference>